<dbReference type="EMBL" id="BQNB010008549">
    <property type="protein sequence ID" value="GJS50902.1"/>
    <property type="molecule type" value="Genomic_DNA"/>
</dbReference>
<name>A0ABQ4WDG6_9ASTR</name>
<evidence type="ECO:0008006" key="4">
    <source>
        <dbReference type="Google" id="ProtNLM"/>
    </source>
</evidence>
<evidence type="ECO:0000313" key="3">
    <source>
        <dbReference type="Proteomes" id="UP001151760"/>
    </source>
</evidence>
<evidence type="ECO:0000256" key="1">
    <source>
        <dbReference type="SAM" id="MobiDB-lite"/>
    </source>
</evidence>
<reference evidence="2" key="2">
    <citation type="submission" date="2022-01" db="EMBL/GenBank/DDBJ databases">
        <authorList>
            <person name="Yamashiro T."/>
            <person name="Shiraishi A."/>
            <person name="Satake H."/>
            <person name="Nakayama K."/>
        </authorList>
    </citation>
    <scope>NUCLEOTIDE SEQUENCE</scope>
</reference>
<protein>
    <recommendedName>
        <fullName evidence="4">HNH homing endonuclease</fullName>
    </recommendedName>
</protein>
<gene>
    <name evidence="2" type="ORF">Tco_0624264</name>
</gene>
<comment type="caution">
    <text evidence="2">The sequence shown here is derived from an EMBL/GenBank/DDBJ whole genome shotgun (WGS) entry which is preliminary data.</text>
</comment>
<accession>A0ABQ4WDG6</accession>
<evidence type="ECO:0000313" key="2">
    <source>
        <dbReference type="EMBL" id="GJS50902.1"/>
    </source>
</evidence>
<feature type="region of interest" description="Disordered" evidence="1">
    <location>
        <begin position="48"/>
        <end position="100"/>
    </location>
</feature>
<keyword evidence="3" id="KW-1185">Reference proteome</keyword>
<reference evidence="2" key="1">
    <citation type="journal article" date="2022" name="Int. J. Mol. Sci.">
        <title>Draft Genome of Tanacetum Coccineum: Genomic Comparison of Closely Related Tanacetum-Family Plants.</title>
        <authorList>
            <person name="Yamashiro T."/>
            <person name="Shiraishi A."/>
            <person name="Nakayama K."/>
            <person name="Satake H."/>
        </authorList>
    </citation>
    <scope>NUCLEOTIDE SEQUENCE</scope>
</reference>
<dbReference type="Proteomes" id="UP001151760">
    <property type="component" value="Unassembled WGS sequence"/>
</dbReference>
<proteinExistence type="predicted"/>
<sequence>MFTLGEHRKQKPFLKFNELQCPTCKKCLYSANHDECVLEYLSRLNPRASAQNKDAKSHKTTKRYMPVEKSSASKKPERQIPTGHRFSNKKTTTVPEKTMTPRSCLRWQPTGRILKTVCLRWVPTGKLLNSCTGKVENEPTHGSNVDIPHIHACKQTLGLSAGTSFNGQKQQRIDITADALYNEKQENLRVWLLKFLISKKPVPEWFHKR</sequence>
<organism evidence="2 3">
    <name type="scientific">Tanacetum coccineum</name>
    <dbReference type="NCBI Taxonomy" id="301880"/>
    <lineage>
        <taxon>Eukaryota</taxon>
        <taxon>Viridiplantae</taxon>
        <taxon>Streptophyta</taxon>
        <taxon>Embryophyta</taxon>
        <taxon>Tracheophyta</taxon>
        <taxon>Spermatophyta</taxon>
        <taxon>Magnoliopsida</taxon>
        <taxon>eudicotyledons</taxon>
        <taxon>Gunneridae</taxon>
        <taxon>Pentapetalae</taxon>
        <taxon>asterids</taxon>
        <taxon>campanulids</taxon>
        <taxon>Asterales</taxon>
        <taxon>Asteraceae</taxon>
        <taxon>Asteroideae</taxon>
        <taxon>Anthemideae</taxon>
        <taxon>Anthemidinae</taxon>
        <taxon>Tanacetum</taxon>
    </lineage>
</organism>